<dbReference type="SUPFAM" id="SSF109604">
    <property type="entry name" value="HD-domain/PDEase-like"/>
    <property type="match status" value="1"/>
</dbReference>
<dbReference type="RefSeq" id="WP_023842330.1">
    <property type="nucleotide sequence ID" value="NC_022995.1"/>
</dbReference>
<reference evidence="2" key="2">
    <citation type="submission" date="2024-06" db="EMBL/GenBank/DDBJ databases">
        <authorList>
            <person name="Sakai Y."/>
            <person name="Fujii T."/>
        </authorList>
    </citation>
    <scope>NUCLEOTIDE SEQUENCE</scope>
    <source>
        <strain evidence="2">M701</strain>
        <plasmid evidence="2">pM7012</plasmid>
    </source>
</reference>
<dbReference type="AlphaFoldDB" id="V5YN03"/>
<geneLocation type="plasmid" evidence="2">
    <name>pM7012</name>
</geneLocation>
<dbReference type="PROSITE" id="PS51833">
    <property type="entry name" value="HDOD"/>
    <property type="match status" value="1"/>
</dbReference>
<accession>V5YN03</accession>
<dbReference type="PANTHER" id="PTHR33525:SF6">
    <property type="entry name" value="HDOD DOMAIN-CONTAINING PROTEIN"/>
    <property type="match status" value="1"/>
</dbReference>
<organism evidence="2">
    <name type="scientific">Burkholderia sp. M701</name>
    <dbReference type="NCBI Taxonomy" id="326454"/>
    <lineage>
        <taxon>Bacteria</taxon>
        <taxon>Pseudomonadati</taxon>
        <taxon>Pseudomonadota</taxon>
        <taxon>Betaproteobacteria</taxon>
        <taxon>Burkholderiales</taxon>
        <taxon>Burkholderiaceae</taxon>
        <taxon>Burkholderia</taxon>
    </lineage>
</organism>
<dbReference type="Pfam" id="PF08668">
    <property type="entry name" value="HDOD"/>
    <property type="match status" value="1"/>
</dbReference>
<name>V5YN03_9BURK</name>
<dbReference type="Gene3D" id="1.10.3210.10">
    <property type="entry name" value="Hypothetical protein af1432"/>
    <property type="match status" value="1"/>
</dbReference>
<reference evidence="2" key="1">
    <citation type="journal article" date="2014" name="Microbiology">
        <title>A 2,4-dichlorophenoxyacetic acid degradation plasmid pM7012 discloses distribution of an unclassified megaplasmid group across bacterial species.</title>
        <authorList>
            <person name="Sakai Y."/>
            <person name="Ogawa N."/>
            <person name="Shimomura Y."/>
            <person name="Fujii T."/>
        </authorList>
    </citation>
    <scope>NUCLEOTIDE SEQUENCE</scope>
    <source>
        <strain evidence="2">M701</strain>
    </source>
</reference>
<protein>
    <submittedName>
        <fullName evidence="2">Signal transduction protein</fullName>
    </submittedName>
</protein>
<feature type="domain" description="HDOD" evidence="1">
    <location>
        <begin position="14"/>
        <end position="207"/>
    </location>
</feature>
<evidence type="ECO:0000313" key="2">
    <source>
        <dbReference type="EMBL" id="BAO18787.1"/>
    </source>
</evidence>
<keyword evidence="2" id="KW-0614">Plasmid</keyword>
<sequence length="272" mass="30223">MNKLDIIFDEAVKLPAISQVVTDLFEMTKDGDANLHDVIEKVRGDQLLSAKAISTANSSYFMKPNKIASVEQAVTLIGISMLHVMVITSGVTRAFPKVPHMPMAKYWRHVLTSSFMAIEMAKRAGAEQEEAFTASLMHGLGILLMHVRLPSDAKKIVKIVDPLDFEGRIPVEVELIGVSHNEVTAELLSRWHFPERIQSVISAYPNPQTDDLLGKILFASSQYSWGRMSGLLEGGIADALTEKFGNNMGFDEAWFKAKRDHVNQRVDSILNT</sequence>
<dbReference type="InterPro" id="IPR013976">
    <property type="entry name" value="HDOD"/>
</dbReference>
<dbReference type="InterPro" id="IPR052340">
    <property type="entry name" value="RNase_Y/CdgJ"/>
</dbReference>
<proteinExistence type="predicted"/>
<evidence type="ECO:0000259" key="1">
    <source>
        <dbReference type="PROSITE" id="PS51833"/>
    </source>
</evidence>
<dbReference type="EMBL" id="AB853026">
    <property type="protein sequence ID" value="BAO18787.1"/>
    <property type="molecule type" value="Genomic_DNA"/>
</dbReference>
<dbReference type="PANTHER" id="PTHR33525">
    <property type="match status" value="1"/>
</dbReference>